<comment type="function">
    <text evidence="1">Catalyzes the rearrangement of 1-deoxy-D-xylulose 5-phosphate (DXP) to produce the thiazole phosphate moiety of thiamine. Sulfur is provided by the thiocarboxylate moiety of the carrier protein ThiS. In vitro, sulfur can be provided by H(2)S.</text>
</comment>
<organism evidence="9">
    <name type="scientific">hydrothermal vent metagenome</name>
    <dbReference type="NCBI Taxonomy" id="652676"/>
    <lineage>
        <taxon>unclassified sequences</taxon>
        <taxon>metagenomes</taxon>
        <taxon>ecological metagenomes</taxon>
    </lineage>
</organism>
<keyword evidence="4" id="KW-0808">Transferase</keyword>
<gene>
    <name evidence="9" type="ORF">MNB_SUP05-5-842</name>
</gene>
<dbReference type="InterPro" id="IPR008867">
    <property type="entry name" value="ThiG"/>
</dbReference>
<dbReference type="Pfam" id="PF05690">
    <property type="entry name" value="ThiG"/>
    <property type="match status" value="1"/>
</dbReference>
<proteinExistence type="predicted"/>
<evidence type="ECO:0000256" key="3">
    <source>
        <dbReference type="ARBA" id="ARBA00011960"/>
    </source>
</evidence>
<dbReference type="PANTHER" id="PTHR34266">
    <property type="entry name" value="THIAZOLE SYNTHASE"/>
    <property type="match status" value="1"/>
</dbReference>
<evidence type="ECO:0000256" key="5">
    <source>
        <dbReference type="ARBA" id="ARBA00022977"/>
    </source>
</evidence>
<dbReference type="Gene3D" id="3.20.20.70">
    <property type="entry name" value="Aldolase class I"/>
    <property type="match status" value="1"/>
</dbReference>
<evidence type="ECO:0000256" key="2">
    <source>
        <dbReference type="ARBA" id="ARBA00004948"/>
    </source>
</evidence>
<reference evidence="9" key="1">
    <citation type="submission" date="2016-10" db="EMBL/GenBank/DDBJ databases">
        <authorList>
            <person name="de Groot N.N."/>
        </authorList>
    </citation>
    <scope>NUCLEOTIDE SEQUENCE</scope>
</reference>
<evidence type="ECO:0000259" key="8">
    <source>
        <dbReference type="Pfam" id="PF05690"/>
    </source>
</evidence>
<feature type="domain" description="Thiazole synthase ThiG" evidence="8">
    <location>
        <begin position="1"/>
        <end position="54"/>
    </location>
</feature>
<protein>
    <recommendedName>
        <fullName evidence="3">thiazole synthase</fullName>
        <ecNumber evidence="3">2.8.1.10</ecNumber>
    </recommendedName>
</protein>
<evidence type="ECO:0000256" key="4">
    <source>
        <dbReference type="ARBA" id="ARBA00022679"/>
    </source>
</evidence>
<comment type="catalytic activity">
    <reaction evidence="7">
        <text>[ThiS sulfur-carrier protein]-C-terminal-Gly-aminoethanethioate + 2-iminoacetate + 1-deoxy-D-xylulose 5-phosphate = [ThiS sulfur-carrier protein]-C-terminal Gly-Gly + 2-[(2R,5Z)-2-carboxy-4-methylthiazol-5(2H)-ylidene]ethyl phosphate + 2 H2O + H(+)</text>
        <dbReference type="Rhea" id="RHEA:26297"/>
        <dbReference type="Rhea" id="RHEA-COMP:12909"/>
        <dbReference type="Rhea" id="RHEA-COMP:19908"/>
        <dbReference type="ChEBI" id="CHEBI:15377"/>
        <dbReference type="ChEBI" id="CHEBI:15378"/>
        <dbReference type="ChEBI" id="CHEBI:57792"/>
        <dbReference type="ChEBI" id="CHEBI:62899"/>
        <dbReference type="ChEBI" id="CHEBI:77846"/>
        <dbReference type="ChEBI" id="CHEBI:90778"/>
        <dbReference type="ChEBI" id="CHEBI:232372"/>
        <dbReference type="EC" id="2.8.1.10"/>
    </reaction>
</comment>
<evidence type="ECO:0000313" key="9">
    <source>
        <dbReference type="EMBL" id="SFV53192.1"/>
    </source>
</evidence>
<name>A0A1W1BI22_9ZZZZ</name>
<sequence length="59" mass="6208">MELGCDGILMNSAIAHAQNPVLMASAMKHAVIAGRKSYLAGRMQKKAYASASSPMSDLI</sequence>
<keyword evidence="6" id="KW-0704">Schiff base</keyword>
<accession>A0A1W1BI22</accession>
<evidence type="ECO:0000256" key="1">
    <source>
        <dbReference type="ARBA" id="ARBA00002834"/>
    </source>
</evidence>
<comment type="pathway">
    <text evidence="2">Cofactor biosynthesis; thiamine diphosphate biosynthesis.</text>
</comment>
<dbReference type="InterPro" id="IPR033983">
    <property type="entry name" value="Thiazole_synthase_ThiG"/>
</dbReference>
<evidence type="ECO:0000256" key="7">
    <source>
        <dbReference type="ARBA" id="ARBA00049897"/>
    </source>
</evidence>
<dbReference type="AlphaFoldDB" id="A0A1W1BI22"/>
<keyword evidence="5" id="KW-0784">Thiamine biosynthesis</keyword>
<dbReference type="PANTHER" id="PTHR34266:SF2">
    <property type="entry name" value="THIAZOLE SYNTHASE"/>
    <property type="match status" value="1"/>
</dbReference>
<evidence type="ECO:0000256" key="6">
    <source>
        <dbReference type="ARBA" id="ARBA00023270"/>
    </source>
</evidence>
<dbReference type="GO" id="GO:1990107">
    <property type="term" value="F:thiazole synthase activity"/>
    <property type="evidence" value="ECO:0007669"/>
    <property type="project" value="UniProtKB-EC"/>
</dbReference>
<dbReference type="InterPro" id="IPR013785">
    <property type="entry name" value="Aldolase_TIM"/>
</dbReference>
<dbReference type="EMBL" id="FPHJ01000010">
    <property type="protein sequence ID" value="SFV53192.1"/>
    <property type="molecule type" value="Genomic_DNA"/>
</dbReference>
<dbReference type="SUPFAM" id="SSF110399">
    <property type="entry name" value="ThiG-like"/>
    <property type="match status" value="1"/>
</dbReference>
<dbReference type="EC" id="2.8.1.10" evidence="3"/>